<gene>
    <name evidence="1" type="ordered locus">Spirs_1775</name>
</gene>
<proteinExistence type="predicted"/>
<accession>E1R181</accession>
<evidence type="ECO:0000313" key="1">
    <source>
        <dbReference type="EMBL" id="ADK80901.1"/>
    </source>
</evidence>
<reference evidence="1 2" key="1">
    <citation type="journal article" date="2010" name="Stand. Genomic Sci.">
        <title>Complete genome sequence of Spirochaeta smaragdinae type strain (SEBR 4228).</title>
        <authorList>
            <person name="Mavromatis K."/>
            <person name="Yasawong M."/>
            <person name="Chertkov O."/>
            <person name="Lapidus A."/>
            <person name="Lucas S."/>
            <person name="Nolan M."/>
            <person name="Del Rio T.G."/>
            <person name="Tice H."/>
            <person name="Cheng J.F."/>
            <person name="Pitluck S."/>
            <person name="Liolios K."/>
            <person name="Ivanova N."/>
            <person name="Tapia R."/>
            <person name="Han C."/>
            <person name="Bruce D."/>
            <person name="Goodwin L."/>
            <person name="Pati A."/>
            <person name="Chen A."/>
            <person name="Palaniappan K."/>
            <person name="Land M."/>
            <person name="Hauser L."/>
            <person name="Chang Y.J."/>
            <person name="Jeffries C.D."/>
            <person name="Detter J.C."/>
            <person name="Rohde M."/>
            <person name="Brambilla E."/>
            <person name="Spring S."/>
            <person name="Goker M."/>
            <person name="Sikorski J."/>
            <person name="Woyke T."/>
            <person name="Bristow J."/>
            <person name="Eisen J.A."/>
            <person name="Markowitz V."/>
            <person name="Hugenholtz P."/>
            <person name="Klenk H.P."/>
            <person name="Kyrpides N.C."/>
        </authorList>
    </citation>
    <scope>NUCLEOTIDE SEQUENCE [LARGE SCALE GENOMIC DNA]</scope>
    <source>
        <strain evidence="2">DSM 11293 / JCM 15392 / SEBR 4228</strain>
    </source>
</reference>
<dbReference type="eggNOG" id="COG1331">
    <property type="taxonomic scope" value="Bacteria"/>
</dbReference>
<dbReference type="STRING" id="573413.Spirs_1775"/>
<dbReference type="EMBL" id="CP002116">
    <property type="protein sequence ID" value="ADK80901.1"/>
    <property type="molecule type" value="Genomic_DNA"/>
</dbReference>
<keyword evidence="2" id="KW-1185">Reference proteome</keyword>
<evidence type="ECO:0000313" key="2">
    <source>
        <dbReference type="Proteomes" id="UP000002318"/>
    </source>
</evidence>
<dbReference type="InterPro" id="IPR008928">
    <property type="entry name" value="6-hairpin_glycosidase_sf"/>
</dbReference>
<dbReference type="OrthoDB" id="366098at2"/>
<protein>
    <submittedName>
        <fullName evidence="1">Uncharacterized protein</fullName>
    </submittedName>
</protein>
<sequence length="672" mass="76029">MYIACKNKLELFHVDPLLEKCSIEYGIKKDGDSTAPLTLEYEKGRATAVFEFCSITDEFSLNGRVLRIDRTWILERNAAWNLETDLNIRMDGAEFFIPSVLYRGNNRGKGCFPKGSEAAGWAYSEERTPLPCCLVVYNDHEKLVFFTGPATEEHDTAGRSVVSKEGLIKIRTVVPGSEGPFSYTGKKALSSGHNAGSFTVCSPEKGLPYIYSRSFYLVFPEEKSDIFAAYRECLEYSDVFFNPVRSTACGMQWSAYLDGKIRNLLYLTEYDKRSGLAYVRMGRDNGPLQEIYEYTAASFLVKSLEGAWIYARLAGRMNRPEFLSCAEGIGRFFLRGEVLPGVHQDCRDLRNGEWGGYLGISENDEYRNLVNARCNGESMSGYIKLYESLLKQGRSVPEFLQLPLRVADFYIDNQLRGDSDGSFGRWWSTDGKPVNPLGTNGAYIVSFLLLLEPYYKDSQRLNDAVDRAARYYAGLADSGDFFGDTLDADAYDKESGVSLLSMFLDLYERDGARKWLDYAVKAADYILTWVWQYDIVFPAGTPLAEAEFRTTGMTSVSVAHHHLDFYGMSIGYDFLRLWEASGTDIYRKNALMMINACRQLAGEGLRGSPAAAGADGWQPEQINHTNWDYFNRVDRSKGFYDICIAWVTVLGLGAWLKIEKRFPEVFRETRED</sequence>
<organism evidence="1 2">
    <name type="scientific">Sediminispirochaeta smaragdinae (strain DSM 11293 / JCM 15392 / SEBR 4228)</name>
    <name type="common">Spirochaeta smaragdinae</name>
    <dbReference type="NCBI Taxonomy" id="573413"/>
    <lineage>
        <taxon>Bacteria</taxon>
        <taxon>Pseudomonadati</taxon>
        <taxon>Spirochaetota</taxon>
        <taxon>Spirochaetia</taxon>
        <taxon>Spirochaetales</taxon>
        <taxon>Spirochaetaceae</taxon>
        <taxon>Sediminispirochaeta</taxon>
    </lineage>
</organism>
<dbReference type="Proteomes" id="UP000002318">
    <property type="component" value="Chromosome"/>
</dbReference>
<dbReference type="KEGG" id="ssm:Spirs_1775"/>
<name>E1R181_SEDSS</name>
<dbReference type="HOGENOM" id="CLU_408769_0_0_12"/>
<dbReference type="RefSeq" id="WP_013254365.1">
    <property type="nucleotide sequence ID" value="NC_014364.1"/>
</dbReference>
<dbReference type="AlphaFoldDB" id="E1R181"/>
<dbReference type="GO" id="GO:0005975">
    <property type="term" value="P:carbohydrate metabolic process"/>
    <property type="evidence" value="ECO:0007669"/>
    <property type="project" value="InterPro"/>
</dbReference>
<dbReference type="SUPFAM" id="SSF48208">
    <property type="entry name" value="Six-hairpin glycosidases"/>
    <property type="match status" value="1"/>
</dbReference>